<sequence>MAAADRKITYTAAEVAELIRPLIQSVEALQRENAELKRKLEHMNEILANAQRARFGQSSEKRSYVLSEDQMSLFNEAEICQDSKAEEPTEETLTVKAHARKKKRTIDELAKNLPVEEIVIDLPESRRTCDKCGGTFKLIGKKLVRRELIIIPQSEKILEYYSCTYACDKCEKDTGFAHIITTRTPPPLMKHSLASPSTVADVMTKKYVDGVPLARQEKIWARQGVELSRATMANWVIQCAQSWLKPLYKHMKRQLLEQSVIHADETVVQVLKEDNKPAASESRMWLYASGEYSERHIRIFEYQPDRSGKRPESFLKGFGGCLITDGYAGYNQVQKVTRCGCWAHARRKWREAMPDGATVKTSKAAVGFRYCTKLFSLEKKYIYADVKARKEYRQNEVLPLLEEYFAWLKSIHPEKGSKLEDAVRYSLNRKQQLMAFLDYGDVPISNNLAGNAIRPFVVGRKNWLFCDSIKGAESSAIVYSLLETAKANGIEPYGYLLLVLSMLPYLGKSPTHEELEKLMPWHPAVQHREHIRK</sequence>
<feature type="domain" description="Transposase IS66 zinc-finger binding" evidence="3">
    <location>
        <begin position="127"/>
        <end position="171"/>
    </location>
</feature>
<dbReference type="InterPro" id="IPR024474">
    <property type="entry name" value="Znf_dom_IS66"/>
</dbReference>
<evidence type="ECO:0000259" key="5">
    <source>
        <dbReference type="Pfam" id="PF13817"/>
    </source>
</evidence>
<protein>
    <submittedName>
        <fullName evidence="6">IS66 family transposase</fullName>
    </submittedName>
</protein>
<dbReference type="Proteomes" id="UP001199319">
    <property type="component" value="Unassembled WGS sequence"/>
</dbReference>
<feature type="domain" description="Transposase TnpC homeodomain" evidence="4">
    <location>
        <begin position="43"/>
        <end position="118"/>
    </location>
</feature>
<dbReference type="NCBIfam" id="NF033517">
    <property type="entry name" value="transpos_IS66"/>
    <property type="match status" value="1"/>
</dbReference>
<dbReference type="Pfam" id="PF03050">
    <property type="entry name" value="DDE_Tnp_IS66"/>
    <property type="match status" value="1"/>
</dbReference>
<dbReference type="Pfam" id="PF13007">
    <property type="entry name" value="LZ_Tnp_IS66"/>
    <property type="match status" value="1"/>
</dbReference>
<dbReference type="EMBL" id="JAJEPW010000087">
    <property type="protein sequence ID" value="MCC2130969.1"/>
    <property type="molecule type" value="Genomic_DNA"/>
</dbReference>
<evidence type="ECO:0000256" key="1">
    <source>
        <dbReference type="SAM" id="Coils"/>
    </source>
</evidence>
<dbReference type="PANTHER" id="PTHR33678:SF1">
    <property type="entry name" value="BLL1576 PROTEIN"/>
    <property type="match status" value="1"/>
</dbReference>
<evidence type="ECO:0000259" key="2">
    <source>
        <dbReference type="Pfam" id="PF03050"/>
    </source>
</evidence>
<dbReference type="PANTHER" id="PTHR33678">
    <property type="entry name" value="BLL1576 PROTEIN"/>
    <property type="match status" value="1"/>
</dbReference>
<dbReference type="InterPro" id="IPR024463">
    <property type="entry name" value="Transposase_TnpC_homeodom"/>
</dbReference>
<comment type="caution">
    <text evidence="6">The sequence shown here is derived from an EMBL/GenBank/DDBJ whole genome shotgun (WGS) entry which is preliminary data.</text>
</comment>
<feature type="coiled-coil region" evidence="1">
    <location>
        <begin position="19"/>
        <end position="53"/>
    </location>
</feature>
<dbReference type="InterPro" id="IPR004291">
    <property type="entry name" value="Transposase_IS66_central"/>
</dbReference>
<dbReference type="RefSeq" id="WP_302930094.1">
    <property type="nucleotide sequence ID" value="NZ_JAJEPW010000087.1"/>
</dbReference>
<keyword evidence="1" id="KW-0175">Coiled coil</keyword>
<dbReference type="Pfam" id="PF13817">
    <property type="entry name" value="DDE_Tnp_IS66_C"/>
    <property type="match status" value="1"/>
</dbReference>
<name>A0AAE3DH15_9FIRM</name>
<keyword evidence="7" id="KW-1185">Reference proteome</keyword>
<proteinExistence type="predicted"/>
<dbReference type="InterPro" id="IPR039552">
    <property type="entry name" value="IS66_C"/>
</dbReference>
<gene>
    <name evidence="6" type="ORF">LKD37_15950</name>
</gene>
<dbReference type="Pfam" id="PF13005">
    <property type="entry name" value="zf-IS66"/>
    <property type="match status" value="1"/>
</dbReference>
<accession>A0AAE3DH15</accession>
<feature type="domain" description="Transposase IS66 C-terminal" evidence="5">
    <location>
        <begin position="480"/>
        <end position="521"/>
    </location>
</feature>
<organism evidence="6 7">
    <name type="scientific">Brotocaccenecus cirricatena</name>
    <dbReference type="NCBI Taxonomy" id="3064195"/>
    <lineage>
        <taxon>Bacteria</taxon>
        <taxon>Bacillati</taxon>
        <taxon>Bacillota</taxon>
        <taxon>Clostridia</taxon>
        <taxon>Eubacteriales</taxon>
        <taxon>Oscillospiraceae</taxon>
        <taxon>Brotocaccenecus</taxon>
    </lineage>
</organism>
<dbReference type="AlphaFoldDB" id="A0AAE3DH15"/>
<evidence type="ECO:0000259" key="4">
    <source>
        <dbReference type="Pfam" id="PF13007"/>
    </source>
</evidence>
<reference evidence="6" key="1">
    <citation type="submission" date="2021-10" db="EMBL/GenBank/DDBJ databases">
        <title>Anaerobic single-cell dispensing facilitates the cultivation of human gut bacteria.</title>
        <authorList>
            <person name="Afrizal A."/>
        </authorList>
    </citation>
    <scope>NUCLEOTIDE SEQUENCE</scope>
    <source>
        <strain evidence="6">CLA-AA-H272</strain>
    </source>
</reference>
<evidence type="ECO:0000259" key="3">
    <source>
        <dbReference type="Pfam" id="PF13005"/>
    </source>
</evidence>
<dbReference type="InterPro" id="IPR052344">
    <property type="entry name" value="Transposase-related"/>
</dbReference>
<feature type="domain" description="Transposase IS66 central" evidence="2">
    <location>
        <begin position="191"/>
        <end position="473"/>
    </location>
</feature>
<evidence type="ECO:0000313" key="7">
    <source>
        <dbReference type="Proteomes" id="UP001199319"/>
    </source>
</evidence>
<evidence type="ECO:0000313" key="6">
    <source>
        <dbReference type="EMBL" id="MCC2130969.1"/>
    </source>
</evidence>